<reference evidence="4 6" key="3">
    <citation type="submission" date="2020-02" db="EMBL/GenBank/DDBJ databases">
        <authorList>
            <person name="Kociolek L.K."/>
            <person name="Ozer E.A."/>
        </authorList>
    </citation>
    <scope>NUCLEOTIDE SEQUENCE [LARGE SCALE GENOMIC DNA]</scope>
    <source>
        <strain evidence="4 6">ATCC 14501</strain>
    </source>
</reference>
<organism evidence="2 5">
    <name type="scientific">Clostridium innocuum</name>
    <dbReference type="NCBI Taxonomy" id="1522"/>
    <lineage>
        <taxon>Bacteria</taxon>
        <taxon>Bacillati</taxon>
        <taxon>Bacillota</taxon>
        <taxon>Clostridia</taxon>
        <taxon>Eubacteriales</taxon>
        <taxon>Clostridiaceae</taxon>
        <taxon>Clostridium</taxon>
    </lineage>
</organism>
<evidence type="ECO:0000313" key="6">
    <source>
        <dbReference type="Proteomes" id="UP000503330"/>
    </source>
</evidence>
<evidence type="ECO:0000313" key="4">
    <source>
        <dbReference type="EMBL" id="QJA04607.1"/>
    </source>
</evidence>
<dbReference type="EMBL" id="JQIF01000009">
    <property type="protein sequence ID" value="KGJ54699.1"/>
    <property type="molecule type" value="Genomic_DNA"/>
</dbReference>
<evidence type="ECO:0000313" key="2">
    <source>
        <dbReference type="EMBL" id="KGJ54699.1"/>
    </source>
</evidence>
<dbReference type="EMBL" id="WWTN01000037">
    <property type="protein sequence ID" value="MZH57498.1"/>
    <property type="molecule type" value="Genomic_DNA"/>
</dbReference>
<evidence type="ECO:0000313" key="3">
    <source>
        <dbReference type="EMBL" id="MZH57498.1"/>
    </source>
</evidence>
<reference evidence="2 5" key="1">
    <citation type="submission" date="2014-08" db="EMBL/GenBank/DDBJ databases">
        <title>Clostridium innocuum, an unnegligible vancomycin-resistant pathogen causing extra-intestinal infections.</title>
        <authorList>
            <person name="Feng Y."/>
            <person name="Chiu C.-H."/>
        </authorList>
    </citation>
    <scope>NUCLEOTIDE SEQUENCE [LARGE SCALE GENOMIC DNA]</scope>
    <source>
        <strain evidence="2 5">AN88</strain>
    </source>
</reference>
<dbReference type="Proteomes" id="UP000604383">
    <property type="component" value="Unassembled WGS sequence"/>
</dbReference>
<feature type="transmembrane region" description="Helical" evidence="1">
    <location>
        <begin position="7"/>
        <end position="37"/>
    </location>
</feature>
<dbReference type="InterPro" id="IPR010374">
    <property type="entry name" value="DUF969"/>
</dbReference>
<feature type="transmembrane region" description="Helical" evidence="1">
    <location>
        <begin position="191"/>
        <end position="213"/>
    </location>
</feature>
<dbReference type="AlphaFoldDB" id="A0A099I9K2"/>
<evidence type="ECO:0000256" key="1">
    <source>
        <dbReference type="SAM" id="Phobius"/>
    </source>
</evidence>
<dbReference type="Proteomes" id="UP000503330">
    <property type="component" value="Chromosome"/>
</dbReference>
<evidence type="ECO:0000313" key="5">
    <source>
        <dbReference type="Proteomes" id="UP000030008"/>
    </source>
</evidence>
<keyword evidence="1" id="KW-0472">Membrane</keyword>
<sequence>MEYLKLIGIVIIVLGFALKFDVLATVLLAGLVTGIVAGMDIPHILSILGESFVSNRLMSIFLIIFPVIAIIERYGLKERAAYLIGKIKNASAGKVLAIYMLVRTAASAFNVRIGGHVQFVRPLILPMSEAAAKVSKQSDLSENEVEELKGHAAAVENFGNFFAQNCFAAASGVVLIQGTLSMYKEVTLPSIAMASIPVMVITVVFTFLQVFLFDRKVKKAGARHD</sequence>
<keyword evidence="1" id="KW-0812">Transmembrane</keyword>
<protein>
    <submittedName>
        <fullName evidence="4">DUF969 domain-containing protein</fullName>
    </submittedName>
    <submittedName>
        <fullName evidence="3">DUF969 family protein</fullName>
    </submittedName>
    <submittedName>
        <fullName evidence="2">Membrane protein</fullName>
    </submittedName>
</protein>
<keyword evidence="1" id="KW-1133">Transmembrane helix</keyword>
<dbReference type="Proteomes" id="UP000030008">
    <property type="component" value="Unassembled WGS sequence"/>
</dbReference>
<dbReference type="RefSeq" id="WP_002606050.1">
    <property type="nucleotide sequence ID" value="NZ_BAAACC010000023.1"/>
</dbReference>
<name>A0A099I9K2_CLOIN</name>
<dbReference type="EMBL" id="CP048838">
    <property type="protein sequence ID" value="QJA04607.1"/>
    <property type="molecule type" value="Genomic_DNA"/>
</dbReference>
<dbReference type="Pfam" id="PF06149">
    <property type="entry name" value="DUF969"/>
    <property type="match status" value="1"/>
</dbReference>
<accession>A0A099I9K2</accession>
<feature type="transmembrane region" description="Helical" evidence="1">
    <location>
        <begin position="57"/>
        <end position="76"/>
    </location>
</feature>
<dbReference type="GeneID" id="61927931"/>
<gene>
    <name evidence="2" type="ORF">CIAN88_01750</name>
    <name evidence="4" type="ORF">G4D54_20300</name>
    <name evidence="3" type="ORF">GT664_17515</name>
</gene>
<reference evidence="3" key="2">
    <citation type="journal article" date="2019" name="Nat. Med.">
        <title>A library of human gut bacterial isolates paired with longitudinal multiomics data enables mechanistic microbiome research.</title>
        <authorList>
            <person name="Poyet M."/>
            <person name="Groussin M."/>
            <person name="Gibbons S.M."/>
            <person name="Avila-Pacheco J."/>
            <person name="Jiang X."/>
            <person name="Kearney S.M."/>
            <person name="Perrotta A.R."/>
            <person name="Berdy B."/>
            <person name="Zhao S."/>
            <person name="Lieberman T.D."/>
            <person name="Swanson P.K."/>
            <person name="Smith M."/>
            <person name="Roesemann S."/>
            <person name="Alexander J.E."/>
            <person name="Rich S.A."/>
            <person name="Livny J."/>
            <person name="Vlamakis H."/>
            <person name="Clish C."/>
            <person name="Bullock K."/>
            <person name="Deik A."/>
            <person name="Scott J."/>
            <person name="Pierce K.A."/>
            <person name="Xavier R.J."/>
            <person name="Alm E.J."/>
        </authorList>
    </citation>
    <scope>NUCLEOTIDE SEQUENCE</scope>
    <source>
        <strain evidence="3">BIOML-A12</strain>
    </source>
</reference>
<proteinExistence type="predicted"/>